<dbReference type="STRING" id="886293.Sinac_4336"/>
<dbReference type="OrthoDB" id="3078379at2"/>
<organism evidence="1 2">
    <name type="scientific">Singulisphaera acidiphila (strain ATCC BAA-1392 / DSM 18658 / VKM B-2454 / MOB10)</name>
    <dbReference type="NCBI Taxonomy" id="886293"/>
    <lineage>
        <taxon>Bacteria</taxon>
        <taxon>Pseudomonadati</taxon>
        <taxon>Planctomycetota</taxon>
        <taxon>Planctomycetia</taxon>
        <taxon>Isosphaerales</taxon>
        <taxon>Isosphaeraceae</taxon>
        <taxon>Singulisphaera</taxon>
    </lineage>
</organism>
<accession>L0DI92</accession>
<dbReference type="Proteomes" id="UP000010798">
    <property type="component" value="Chromosome"/>
</dbReference>
<dbReference type="RefSeq" id="WP_015247656.1">
    <property type="nucleotide sequence ID" value="NC_019892.1"/>
</dbReference>
<keyword evidence="2" id="KW-1185">Reference proteome</keyword>
<dbReference type="HOGENOM" id="CLU_1814541_0_0_0"/>
<dbReference type="KEGG" id="saci:Sinac_4336"/>
<sequence>MFETVHTLPHWHDGPRQGIADYRGRPHLFESEWRDREDLDEDTFLLMPIDAATFALALEDWAIWRRWEMAFHQGKTTQETHPALPEDRGRHENLERLLDGRLTVDPARAVRSSAEFRARHTPGWSGCGWRPLEVRWSAPPGD</sequence>
<protein>
    <submittedName>
        <fullName evidence="1">Uncharacterized protein</fullName>
    </submittedName>
</protein>
<proteinExistence type="predicted"/>
<gene>
    <name evidence="1" type="ordered locus">Sinac_4336</name>
</gene>
<dbReference type="AlphaFoldDB" id="L0DI92"/>
<name>L0DI92_SINAD</name>
<dbReference type="EMBL" id="CP003364">
    <property type="protein sequence ID" value="AGA28533.1"/>
    <property type="molecule type" value="Genomic_DNA"/>
</dbReference>
<reference evidence="1 2" key="1">
    <citation type="submission" date="2012-02" db="EMBL/GenBank/DDBJ databases">
        <title>Complete sequence of chromosome of Singulisphaera acidiphila DSM 18658.</title>
        <authorList>
            <consortium name="US DOE Joint Genome Institute (JGI-PGF)"/>
            <person name="Lucas S."/>
            <person name="Copeland A."/>
            <person name="Lapidus A."/>
            <person name="Glavina del Rio T."/>
            <person name="Dalin E."/>
            <person name="Tice H."/>
            <person name="Bruce D."/>
            <person name="Goodwin L."/>
            <person name="Pitluck S."/>
            <person name="Peters L."/>
            <person name="Ovchinnikova G."/>
            <person name="Chertkov O."/>
            <person name="Kyrpides N."/>
            <person name="Mavromatis K."/>
            <person name="Ivanova N."/>
            <person name="Brettin T."/>
            <person name="Detter J.C."/>
            <person name="Han C."/>
            <person name="Larimer F."/>
            <person name="Land M."/>
            <person name="Hauser L."/>
            <person name="Markowitz V."/>
            <person name="Cheng J.-F."/>
            <person name="Hugenholtz P."/>
            <person name="Woyke T."/>
            <person name="Wu D."/>
            <person name="Tindall B."/>
            <person name="Pomrenke H."/>
            <person name="Brambilla E."/>
            <person name="Klenk H.-P."/>
            <person name="Eisen J.A."/>
        </authorList>
    </citation>
    <scope>NUCLEOTIDE SEQUENCE [LARGE SCALE GENOMIC DNA]</scope>
    <source>
        <strain evidence="2">ATCC BAA-1392 / DSM 18658 / VKM B-2454 / MOB10</strain>
    </source>
</reference>
<evidence type="ECO:0000313" key="1">
    <source>
        <dbReference type="EMBL" id="AGA28533.1"/>
    </source>
</evidence>
<evidence type="ECO:0000313" key="2">
    <source>
        <dbReference type="Proteomes" id="UP000010798"/>
    </source>
</evidence>
<dbReference type="eggNOG" id="ENOG50328Q9">
    <property type="taxonomic scope" value="Bacteria"/>
</dbReference>